<evidence type="ECO:0000259" key="6">
    <source>
        <dbReference type="PROSITE" id="PS50011"/>
    </source>
</evidence>
<dbReference type="GO" id="GO:0004674">
    <property type="term" value="F:protein serine/threonine kinase activity"/>
    <property type="evidence" value="ECO:0007669"/>
    <property type="project" value="TreeGrafter"/>
</dbReference>
<evidence type="ECO:0000313" key="7">
    <source>
        <dbReference type="EMBL" id="GMH93075.1"/>
    </source>
</evidence>
<feature type="domain" description="Protein kinase" evidence="6">
    <location>
        <begin position="1454"/>
        <end position="1810"/>
    </location>
</feature>
<dbReference type="InterPro" id="IPR008271">
    <property type="entry name" value="Ser/Thr_kinase_AS"/>
</dbReference>
<proteinExistence type="predicted"/>
<dbReference type="InterPro" id="IPR011009">
    <property type="entry name" value="Kinase-like_dom_sf"/>
</dbReference>
<evidence type="ECO:0000256" key="1">
    <source>
        <dbReference type="ARBA" id="ARBA00022741"/>
    </source>
</evidence>
<feature type="compositionally biased region" description="Acidic residues" evidence="4">
    <location>
        <begin position="1917"/>
        <end position="1930"/>
    </location>
</feature>
<feature type="region of interest" description="Disordered" evidence="4">
    <location>
        <begin position="1913"/>
        <end position="1939"/>
    </location>
</feature>
<dbReference type="InterPro" id="IPR051681">
    <property type="entry name" value="Ser/Thr_Kinases-Pseudokinases"/>
</dbReference>
<dbReference type="CDD" id="cd13999">
    <property type="entry name" value="STKc_MAP3K-like"/>
    <property type="match status" value="1"/>
</dbReference>
<feature type="chain" id="PRO_5040968278" description="Protein kinase domain-containing protein" evidence="5">
    <location>
        <begin position="18"/>
        <end position="1939"/>
    </location>
</feature>
<dbReference type="PROSITE" id="PS50011">
    <property type="entry name" value="PROTEIN_KINASE_DOM"/>
    <property type="match status" value="1"/>
</dbReference>
<dbReference type="SMART" id="SM00220">
    <property type="entry name" value="S_TKc"/>
    <property type="match status" value="1"/>
</dbReference>
<evidence type="ECO:0000256" key="4">
    <source>
        <dbReference type="SAM" id="MobiDB-lite"/>
    </source>
</evidence>
<keyword evidence="5" id="KW-0732">Signal</keyword>
<keyword evidence="8" id="KW-1185">Reference proteome</keyword>
<reference evidence="8" key="1">
    <citation type="journal article" date="2023" name="Commun. Biol.">
        <title>Genome analysis of Parmales, the sister group of diatoms, reveals the evolutionary specialization of diatoms from phago-mixotrophs to photoautotrophs.</title>
        <authorList>
            <person name="Ban H."/>
            <person name="Sato S."/>
            <person name="Yoshikawa S."/>
            <person name="Yamada K."/>
            <person name="Nakamura Y."/>
            <person name="Ichinomiya M."/>
            <person name="Sato N."/>
            <person name="Blanc-Mathieu R."/>
            <person name="Endo H."/>
            <person name="Kuwata A."/>
            <person name="Ogata H."/>
        </authorList>
    </citation>
    <scope>NUCLEOTIDE SEQUENCE [LARGE SCALE GENOMIC DNA]</scope>
    <source>
        <strain evidence="8">NIES 3701</strain>
    </source>
</reference>
<feature type="signal peptide" evidence="5">
    <location>
        <begin position="1"/>
        <end position="17"/>
    </location>
</feature>
<dbReference type="Proteomes" id="UP001165085">
    <property type="component" value="Unassembled WGS sequence"/>
</dbReference>
<name>A0A9W7BS65_9STRA</name>
<feature type="region of interest" description="Disordered" evidence="4">
    <location>
        <begin position="1869"/>
        <end position="1890"/>
    </location>
</feature>
<dbReference type="PROSITE" id="PS00108">
    <property type="entry name" value="PROTEIN_KINASE_ST"/>
    <property type="match status" value="1"/>
</dbReference>
<feature type="binding site" evidence="3">
    <location>
        <position position="1481"/>
    </location>
    <ligand>
        <name>ATP</name>
        <dbReference type="ChEBI" id="CHEBI:30616"/>
    </ligand>
</feature>
<accession>A0A9W7BS65</accession>
<comment type="caution">
    <text evidence="7">The sequence shown here is derived from an EMBL/GenBank/DDBJ whole genome shotgun (WGS) entry which is preliminary data.</text>
</comment>
<dbReference type="OrthoDB" id="191711at2759"/>
<dbReference type="EMBL" id="BRXY01000408">
    <property type="protein sequence ID" value="GMH93075.1"/>
    <property type="molecule type" value="Genomic_DNA"/>
</dbReference>
<dbReference type="Gene3D" id="1.10.510.10">
    <property type="entry name" value="Transferase(Phosphotransferase) domain 1"/>
    <property type="match status" value="1"/>
</dbReference>
<keyword evidence="1 3" id="KW-0547">Nucleotide-binding</keyword>
<evidence type="ECO:0000256" key="5">
    <source>
        <dbReference type="SAM" id="SignalP"/>
    </source>
</evidence>
<sequence>MTIIILLLFILLSNNFAHSIPNSPKTLSNPLYVSCSSPSTSSTCTSSSPCSTISAALSVISSYGIEDDSIDEGYTMTHVIHGRGRCTGPLNTNLHHVDPFNSSTITLKRWDSNFTIDCLDSHSPTSNFTRALIMSKHGFSLLENLDIVNCGSKKFSGDEAREDFYNGGAVLIEGANITGRDNFEFRGVGFYDNGAERGGAISVGDHAHSPSITIIDSTFIGNIATLSGGALHFPFQRFGARVQPLNIHNCTFLSNSVDSEVGHGGAVSIYGGNIDAANHLNVIPRLNLTASYFGGNSALLGGALFATGLEPSSFTLNPIDADTFSLLRDVVEDTTFVNNEAYQMGGAASHQHVYGGTFYKNSIINNNIALGLKLCPQGDETCAGTGGGIAAVYTTLDITGTRVTQNQAKTSTEFSPRGAGIYAFYDTHGTVDPMSITPDALYMSYSRVSNNTCTSNDGAAEGGGIWLNGGGQVMHSTIEGNSAMSQTVHSLEYNAGGGIYVQRSGMLAEDGEDGFIVVRNVTFNENQVFPGGYGGALFAKGSTVIDIDLTTFSSNSVTSSQRIKAAGGAVAFTSGVQATITLSVFTQNSAKPWRGHSYIVKGDSSYMPEPDGLSGEGGAIFAEASTLYVADTTFQYNKCESGYDSGASGGAISIVANNGFKESEFDQVHFLDNAAISSEETTVDKASGMGGAVHVMSASPIFYHCEFKNNIAKSGGSKNSIGGAVALRYAYNSSPMSTRYSTKFENVGIGVFSKGPKFVLCDFTNNEAAGDQEDFQSSGISIMQSGRGGAIAAVASVMWVANSTFVNNRATARDNSLVPSLGGAIYLDYDSKGKFIGSQFVKNQASNGAGSEICAIAVVRNDDSEAVEDVDISLVQNEANSSLVFHNTTFEPLLLTRDRRLIVTPAVLIFGGTVKFIDGKFGVGMKIVIAGPGSLDLFGSYLENVALADANLLIEGPLDQAKLDVLAWNAELSFEPKKLCSTCSISPAHLNGLKMVNSTISSSAGIIVEGDAWVFGGKLCGCDADPVHTEVPQGTVPTFEVRQGMLFGAPSSDFFDETFSSSYPISSELWDRLQNISNHKAWPIHVDALVLDIKGVLIVSVEYIYLNSTAAIMINEDGKLYVGAQVNVISNGKDNHVSIYNYGTVEHSCVTNFLRLIGNFHQNSRGYMALKLPATKDWDAPIWQFEGSSNINGTLNISFVDGETINIGDAWPIATFVPSSSGSKNYFNLFTASPYGVSLVTSTMDGIAVDGDGGGEGVESSGKSDTLEVQVKYMKCETLYQYADEDESPCYTCLNARDGCNYCSGACLENNEVSSLPYGSCQTESCCTNECSGRGTCLDTGGLEEPKCECDWFFDGEETGCTGISTSGTLLLTCGVSLMLLVIITMAYYQFHNRRKREVVENALEELRYGLLTDHNKDEKSDARNKDSQVTDGYVKSLQQQLFLKDVAVPFAEVSLDEVIGEGTYGVVYKGIWRGGAVAIKMIRPNVLMGMGTDEIEQFKEEAYLMSRLRHPNIVLIMGISMRNLEALNASSARQFSTDSRINSRDSEEQRPSTVESLYIISEYMEQGSLADIMVMVREEEKALAEARGVSSTSSSSDSRLGWGYEMILACALQAARGMTYLHSYSPPICHRDLKSSNLVVDDHWVVKVTDFGVSRMLPSGEGHLNKSMYGSGKGALAAAAAKNFTPPQNSPTFDTLGRESMMGAWMTSNIGTTAWAAPEMLTAAADASYSLKVDVYSFGIVLWELCEREVPFKEFTSKFDMMDAIRKGQRPKLTNAPPFLQNLYARCVETEPSKRPKFALIVKELKNELSQLREKEGTSKSMRSDSFAWLSRGNSIDWLANNNNSKDSRAVSNNSSISGNRFESIDGAGGNGYMKSNAQPIHTGNGNRKHTHSIISNVLASPVLSPMFAKKRTSLAEEEEELDNFLTDDADTKRHSFS</sequence>
<organism evidence="7 8">
    <name type="scientific">Triparma strigata</name>
    <dbReference type="NCBI Taxonomy" id="1606541"/>
    <lineage>
        <taxon>Eukaryota</taxon>
        <taxon>Sar</taxon>
        <taxon>Stramenopiles</taxon>
        <taxon>Ochrophyta</taxon>
        <taxon>Bolidophyceae</taxon>
        <taxon>Parmales</taxon>
        <taxon>Triparmaceae</taxon>
        <taxon>Triparma</taxon>
    </lineage>
</organism>
<dbReference type="SUPFAM" id="SSF51126">
    <property type="entry name" value="Pectin lyase-like"/>
    <property type="match status" value="2"/>
</dbReference>
<keyword evidence="2 3" id="KW-0067">ATP-binding</keyword>
<dbReference type="SMART" id="SM00710">
    <property type="entry name" value="PbH1"/>
    <property type="match status" value="10"/>
</dbReference>
<dbReference type="SUPFAM" id="SSF56112">
    <property type="entry name" value="Protein kinase-like (PK-like)"/>
    <property type="match status" value="1"/>
</dbReference>
<dbReference type="GO" id="GO:0005524">
    <property type="term" value="F:ATP binding"/>
    <property type="evidence" value="ECO:0007669"/>
    <property type="project" value="UniProtKB-UniRule"/>
</dbReference>
<gene>
    <name evidence="7" type="ORF">TrST_g13710</name>
</gene>
<evidence type="ECO:0000256" key="3">
    <source>
        <dbReference type="PROSITE-ProRule" id="PRU10141"/>
    </source>
</evidence>
<dbReference type="PROSITE" id="PS00107">
    <property type="entry name" value="PROTEIN_KINASE_ATP"/>
    <property type="match status" value="1"/>
</dbReference>
<dbReference type="Gene3D" id="3.30.200.20">
    <property type="entry name" value="Phosphorylase Kinase, domain 1"/>
    <property type="match status" value="1"/>
</dbReference>
<evidence type="ECO:0000313" key="8">
    <source>
        <dbReference type="Proteomes" id="UP001165085"/>
    </source>
</evidence>
<dbReference type="InterPro" id="IPR011050">
    <property type="entry name" value="Pectin_lyase_fold/virulence"/>
</dbReference>
<dbReference type="InterPro" id="IPR006626">
    <property type="entry name" value="PbH1"/>
</dbReference>
<dbReference type="PANTHER" id="PTHR44329">
    <property type="entry name" value="SERINE/THREONINE-PROTEIN KINASE TNNI3K-RELATED"/>
    <property type="match status" value="1"/>
</dbReference>
<feature type="compositionally biased region" description="Polar residues" evidence="4">
    <location>
        <begin position="1875"/>
        <end position="1887"/>
    </location>
</feature>
<protein>
    <recommendedName>
        <fullName evidence="6">Protein kinase domain-containing protein</fullName>
    </recommendedName>
</protein>
<dbReference type="InterPro" id="IPR017441">
    <property type="entry name" value="Protein_kinase_ATP_BS"/>
</dbReference>
<evidence type="ECO:0000256" key="2">
    <source>
        <dbReference type="ARBA" id="ARBA00022840"/>
    </source>
</evidence>
<dbReference type="InterPro" id="IPR000719">
    <property type="entry name" value="Prot_kinase_dom"/>
</dbReference>
<dbReference type="Pfam" id="PF00069">
    <property type="entry name" value="Pkinase"/>
    <property type="match status" value="1"/>
</dbReference>